<keyword evidence="1" id="KW-1133">Transmembrane helix</keyword>
<feature type="transmembrane region" description="Helical" evidence="1">
    <location>
        <begin position="84"/>
        <end position="100"/>
    </location>
</feature>
<protein>
    <recommendedName>
        <fullName evidence="4">Integral membrane protein</fullName>
    </recommendedName>
</protein>
<proteinExistence type="predicted"/>
<keyword evidence="1" id="KW-0812">Transmembrane</keyword>
<evidence type="ECO:0000313" key="2">
    <source>
        <dbReference type="EMBL" id="GAA2545045.1"/>
    </source>
</evidence>
<evidence type="ECO:0000256" key="1">
    <source>
        <dbReference type="SAM" id="Phobius"/>
    </source>
</evidence>
<organism evidence="2 3">
    <name type="scientific">Streptomyces levis</name>
    <dbReference type="NCBI Taxonomy" id="285566"/>
    <lineage>
        <taxon>Bacteria</taxon>
        <taxon>Bacillati</taxon>
        <taxon>Actinomycetota</taxon>
        <taxon>Actinomycetes</taxon>
        <taxon>Kitasatosporales</taxon>
        <taxon>Streptomycetaceae</taxon>
        <taxon>Streptomyces</taxon>
    </lineage>
</organism>
<accession>A0ABN3NZA2</accession>
<keyword evidence="1" id="KW-0472">Membrane</keyword>
<name>A0ABN3NZA2_9ACTN</name>
<feature type="transmembrane region" description="Helical" evidence="1">
    <location>
        <begin position="21"/>
        <end position="45"/>
    </location>
</feature>
<gene>
    <name evidence="2" type="ORF">GCM10010423_50500</name>
</gene>
<evidence type="ECO:0008006" key="4">
    <source>
        <dbReference type="Google" id="ProtNLM"/>
    </source>
</evidence>
<dbReference type="Proteomes" id="UP001501095">
    <property type="component" value="Unassembled WGS sequence"/>
</dbReference>
<reference evidence="2 3" key="1">
    <citation type="journal article" date="2019" name="Int. J. Syst. Evol. Microbiol.">
        <title>The Global Catalogue of Microorganisms (GCM) 10K type strain sequencing project: providing services to taxonomists for standard genome sequencing and annotation.</title>
        <authorList>
            <consortium name="The Broad Institute Genomics Platform"/>
            <consortium name="The Broad Institute Genome Sequencing Center for Infectious Disease"/>
            <person name="Wu L."/>
            <person name="Ma J."/>
        </authorList>
    </citation>
    <scope>NUCLEOTIDE SEQUENCE [LARGE SCALE GENOMIC DNA]</scope>
    <source>
        <strain evidence="2 3">JCM 6924</strain>
    </source>
</reference>
<dbReference type="RefSeq" id="WP_094056696.1">
    <property type="nucleotide sequence ID" value="NZ_BAAATM010000016.1"/>
</dbReference>
<comment type="caution">
    <text evidence="2">The sequence shown here is derived from an EMBL/GenBank/DDBJ whole genome shotgun (WGS) entry which is preliminary data.</text>
</comment>
<keyword evidence="3" id="KW-1185">Reference proteome</keyword>
<sequence>MTSQGNTSGSLVDRLGGGAVALARLCSIVPFVYLFVYVGGAFLIPKSLGPAWVWLQRGVVSAAIVCLLVLFLQNPRPESRPAGLTHAMAISFMLVLPAIVTGYWVGVFGALVTPVLVLCSAIWGKARRA</sequence>
<dbReference type="EMBL" id="BAAATM010000016">
    <property type="protein sequence ID" value="GAA2545045.1"/>
    <property type="molecule type" value="Genomic_DNA"/>
</dbReference>
<feature type="transmembrane region" description="Helical" evidence="1">
    <location>
        <begin position="106"/>
        <end position="124"/>
    </location>
</feature>
<evidence type="ECO:0000313" key="3">
    <source>
        <dbReference type="Proteomes" id="UP001501095"/>
    </source>
</evidence>
<feature type="transmembrane region" description="Helical" evidence="1">
    <location>
        <begin position="51"/>
        <end position="72"/>
    </location>
</feature>